<sequence>MEEKQESAYKHSNEDQGGIHHRLRDRNLLRKRKAEAEEKETNQWVFGVESQRKKLRAESSTKRRGRPKKSEPTPEISVIQEEAAVFQEVPVVAVPEPTEVDPDQTPGSLSPLLAVESQPSPVHAAPEPRPVFGSIQSSIFTPTLTSPAPTKPTPALFSPLAPDPFPIKVLDTAPVPVLDSAPAPDAVPVPVPDLTQAPVPTAALALAAAPLQVETIFTEAQCREALDQVLIKDLGPEEEGDISSSQDKRADDALIGTSSYNIPAQNKMFSIPTVSLTPPPKKYFPGNLF</sequence>
<gene>
    <name evidence="2" type="primary">HEMGN</name>
    <name evidence="2" type="ORF">EYF80_000060</name>
</gene>
<protein>
    <submittedName>
        <fullName evidence="2">Hemogen</fullName>
    </submittedName>
</protein>
<evidence type="ECO:0000313" key="3">
    <source>
        <dbReference type="Proteomes" id="UP000314294"/>
    </source>
</evidence>
<feature type="compositionally biased region" description="Basic and acidic residues" evidence="1">
    <location>
        <begin position="50"/>
        <end position="61"/>
    </location>
</feature>
<keyword evidence="3" id="KW-1185">Reference proteome</keyword>
<feature type="region of interest" description="Disordered" evidence="1">
    <location>
        <begin position="1"/>
        <end position="77"/>
    </location>
</feature>
<proteinExistence type="predicted"/>
<dbReference type="OrthoDB" id="8945032at2759"/>
<feature type="compositionally biased region" description="Basic and acidic residues" evidence="1">
    <location>
        <begin position="1"/>
        <end position="18"/>
    </location>
</feature>
<feature type="region of interest" description="Disordered" evidence="1">
    <location>
        <begin position="97"/>
        <end position="127"/>
    </location>
</feature>
<dbReference type="AlphaFoldDB" id="A0A4Z2JHM6"/>
<accession>A0A4Z2JHM6</accession>
<name>A0A4Z2JHM6_9TELE</name>
<comment type="caution">
    <text evidence="2">The sequence shown here is derived from an EMBL/GenBank/DDBJ whole genome shotgun (WGS) entry which is preliminary data.</text>
</comment>
<reference evidence="2 3" key="1">
    <citation type="submission" date="2019-03" db="EMBL/GenBank/DDBJ databases">
        <title>First draft genome of Liparis tanakae, snailfish: a comprehensive survey of snailfish specific genes.</title>
        <authorList>
            <person name="Kim W."/>
            <person name="Song I."/>
            <person name="Jeong J.-H."/>
            <person name="Kim D."/>
            <person name="Kim S."/>
            <person name="Ryu S."/>
            <person name="Song J.Y."/>
            <person name="Lee S.K."/>
        </authorList>
    </citation>
    <scope>NUCLEOTIDE SEQUENCE [LARGE SCALE GENOMIC DNA]</scope>
    <source>
        <tissue evidence="2">Muscle</tissue>
    </source>
</reference>
<evidence type="ECO:0000256" key="1">
    <source>
        <dbReference type="SAM" id="MobiDB-lite"/>
    </source>
</evidence>
<dbReference type="Proteomes" id="UP000314294">
    <property type="component" value="Unassembled WGS sequence"/>
</dbReference>
<dbReference type="EMBL" id="SRLO01000001">
    <property type="protein sequence ID" value="TNN89457.1"/>
    <property type="molecule type" value="Genomic_DNA"/>
</dbReference>
<feature type="compositionally biased region" description="Basic residues" evidence="1">
    <location>
        <begin position="19"/>
        <end position="33"/>
    </location>
</feature>
<organism evidence="2 3">
    <name type="scientific">Liparis tanakae</name>
    <name type="common">Tanaka's snailfish</name>
    <dbReference type="NCBI Taxonomy" id="230148"/>
    <lineage>
        <taxon>Eukaryota</taxon>
        <taxon>Metazoa</taxon>
        <taxon>Chordata</taxon>
        <taxon>Craniata</taxon>
        <taxon>Vertebrata</taxon>
        <taxon>Euteleostomi</taxon>
        <taxon>Actinopterygii</taxon>
        <taxon>Neopterygii</taxon>
        <taxon>Teleostei</taxon>
        <taxon>Neoteleostei</taxon>
        <taxon>Acanthomorphata</taxon>
        <taxon>Eupercaria</taxon>
        <taxon>Perciformes</taxon>
        <taxon>Cottioidei</taxon>
        <taxon>Cottales</taxon>
        <taxon>Liparidae</taxon>
        <taxon>Liparis</taxon>
    </lineage>
</organism>
<evidence type="ECO:0000313" key="2">
    <source>
        <dbReference type="EMBL" id="TNN89457.1"/>
    </source>
</evidence>